<keyword evidence="2" id="KW-0378">Hydrolase</keyword>
<dbReference type="PANTHER" id="PTHR46112:SF2">
    <property type="entry name" value="XAA-PRO AMINOPEPTIDASE P-RELATED"/>
    <property type="match status" value="1"/>
</dbReference>
<dbReference type="SUPFAM" id="SSF55920">
    <property type="entry name" value="Creatinase/aminopeptidase"/>
    <property type="match status" value="1"/>
</dbReference>
<dbReference type="Pfam" id="PF00557">
    <property type="entry name" value="Peptidase_M24"/>
    <property type="match status" value="1"/>
</dbReference>
<keyword evidence="2" id="KW-0645">Protease</keyword>
<dbReference type="EMBL" id="RQHV01000061">
    <property type="protein sequence ID" value="TGN07950.1"/>
    <property type="molecule type" value="Genomic_DNA"/>
</dbReference>
<sequence length="295" mass="33623">MDKCMSLSVFESVFHFSSKHLSSLSKDSSWQPSPADLEGFRKAQNLAYSAAVAVSKELRPGISEKEAAKLLKTYLHDHGARSFLHRPFAWFGDRSRFLNLGFYMRYLPSDRKLKEDDVYILDVSPVVNGYTGDIGYTSSLSPHPELTRAKNFLLDLRKEIPVLFLKAKTPGEVWKRVNERVLEAGFANCHALYPFAVLGHRVYRKFPFAKFSSYLLPISYVSWFSYQALLSFSKRGVFPETLTEEHKGEKLGLWAIEPHIGGNGFGAKFEEIIVVEKDRVYWLSDDVPHITETKG</sequence>
<dbReference type="Gene3D" id="3.90.230.10">
    <property type="entry name" value="Creatinase/methionine aminopeptidase superfamily"/>
    <property type="match status" value="1"/>
</dbReference>
<gene>
    <name evidence="2" type="ORF">EHS11_13495</name>
</gene>
<name>A0A4R9LPR4_9LEPT</name>
<reference evidence="2" key="1">
    <citation type="journal article" date="2019" name="PLoS Negl. Trop. Dis.">
        <title>Revisiting the worldwide diversity of Leptospira species in the environment.</title>
        <authorList>
            <person name="Vincent A.T."/>
            <person name="Schiettekatte O."/>
            <person name="Bourhy P."/>
            <person name="Veyrier F.J."/>
            <person name="Picardeau M."/>
        </authorList>
    </citation>
    <scope>NUCLEOTIDE SEQUENCE [LARGE SCALE GENOMIC DNA]</scope>
    <source>
        <strain evidence="2">201400974</strain>
    </source>
</reference>
<dbReference type="PANTHER" id="PTHR46112">
    <property type="entry name" value="AMINOPEPTIDASE"/>
    <property type="match status" value="1"/>
</dbReference>
<dbReference type="Proteomes" id="UP000298264">
    <property type="component" value="Unassembled WGS sequence"/>
</dbReference>
<organism evidence="2 3">
    <name type="scientific">Leptospira ilyithenensis</name>
    <dbReference type="NCBI Taxonomy" id="2484901"/>
    <lineage>
        <taxon>Bacteria</taxon>
        <taxon>Pseudomonadati</taxon>
        <taxon>Spirochaetota</taxon>
        <taxon>Spirochaetia</taxon>
        <taxon>Leptospirales</taxon>
        <taxon>Leptospiraceae</taxon>
        <taxon>Leptospira</taxon>
    </lineage>
</organism>
<feature type="domain" description="Peptidase M24" evidence="1">
    <location>
        <begin position="39"/>
        <end position="276"/>
    </location>
</feature>
<dbReference type="InterPro" id="IPR036005">
    <property type="entry name" value="Creatinase/aminopeptidase-like"/>
</dbReference>
<keyword evidence="2" id="KW-0031">Aminopeptidase</keyword>
<dbReference type="GO" id="GO:0004177">
    <property type="term" value="F:aminopeptidase activity"/>
    <property type="evidence" value="ECO:0007669"/>
    <property type="project" value="UniProtKB-KW"/>
</dbReference>
<evidence type="ECO:0000259" key="1">
    <source>
        <dbReference type="Pfam" id="PF00557"/>
    </source>
</evidence>
<evidence type="ECO:0000313" key="2">
    <source>
        <dbReference type="EMBL" id="TGN07950.1"/>
    </source>
</evidence>
<proteinExistence type="predicted"/>
<comment type="caution">
    <text evidence="2">The sequence shown here is derived from an EMBL/GenBank/DDBJ whole genome shotgun (WGS) entry which is preliminary data.</text>
</comment>
<dbReference type="AlphaFoldDB" id="A0A4R9LPR4"/>
<protein>
    <submittedName>
        <fullName evidence="2">Aminopeptidase P family protein</fullName>
    </submittedName>
</protein>
<keyword evidence="3" id="KW-1185">Reference proteome</keyword>
<dbReference type="InterPro" id="IPR050659">
    <property type="entry name" value="Peptidase_M24B"/>
</dbReference>
<dbReference type="InterPro" id="IPR000994">
    <property type="entry name" value="Pept_M24"/>
</dbReference>
<evidence type="ECO:0000313" key="3">
    <source>
        <dbReference type="Proteomes" id="UP000298264"/>
    </source>
</evidence>
<accession>A0A4R9LPR4</accession>
<dbReference type="OrthoDB" id="319775at2"/>
<dbReference type="CDD" id="cd01066">
    <property type="entry name" value="APP_MetAP"/>
    <property type="match status" value="1"/>
</dbReference>